<dbReference type="AlphaFoldDB" id="A0A852L2J6"/>
<sequence>PAAISPQHFPAKLWGLVNNPRCRSVQWDDSGKGLLIYQPLFDREVLGTEPEQPEGPGSEELAGAANVFHTKRFRSILRQLNLYGFHVMGKALEVKSESGSSSTVHRFQSPFFCRDHPDLLIYLRPQKGNKRINPFAGLQIPSNIQE</sequence>
<dbReference type="EMBL" id="WBNH01011757">
    <property type="protein sequence ID" value="NXX86081.1"/>
    <property type="molecule type" value="Genomic_DNA"/>
</dbReference>
<dbReference type="GO" id="GO:0043565">
    <property type="term" value="F:sequence-specific DNA binding"/>
    <property type="evidence" value="ECO:0007669"/>
    <property type="project" value="InterPro"/>
</dbReference>
<dbReference type="InterPro" id="IPR000232">
    <property type="entry name" value="HSF_DNA-bd"/>
</dbReference>
<dbReference type="SUPFAM" id="SSF46785">
    <property type="entry name" value="Winged helix' DNA-binding domain"/>
    <property type="match status" value="1"/>
</dbReference>
<feature type="domain" description="HSF-type DNA-binding" evidence="6">
    <location>
        <begin position="5"/>
        <end position="124"/>
    </location>
</feature>
<name>A0A852L2J6_UROIN</name>
<dbReference type="Pfam" id="PF00447">
    <property type="entry name" value="HSF_DNA-bind"/>
    <property type="match status" value="1"/>
</dbReference>
<dbReference type="OrthoDB" id="6418155at2759"/>
<evidence type="ECO:0000256" key="3">
    <source>
        <dbReference type="ARBA" id="ARBA00023125"/>
    </source>
</evidence>
<keyword evidence="8" id="KW-1185">Reference proteome</keyword>
<dbReference type="SMART" id="SM00415">
    <property type="entry name" value="HSF"/>
    <property type="match status" value="1"/>
</dbReference>
<accession>A0A852L2J6</accession>
<dbReference type="PANTHER" id="PTHR10015:SF278">
    <property type="entry name" value="HEAT SHOCK FACTOR PROTEIN 5"/>
    <property type="match status" value="1"/>
</dbReference>
<evidence type="ECO:0000256" key="2">
    <source>
        <dbReference type="ARBA" id="ARBA00006403"/>
    </source>
</evidence>
<evidence type="ECO:0000256" key="5">
    <source>
        <dbReference type="RuleBase" id="RU004020"/>
    </source>
</evidence>
<dbReference type="InterPro" id="IPR036388">
    <property type="entry name" value="WH-like_DNA-bd_sf"/>
</dbReference>
<evidence type="ECO:0000313" key="8">
    <source>
        <dbReference type="Proteomes" id="UP000654395"/>
    </source>
</evidence>
<dbReference type="PANTHER" id="PTHR10015">
    <property type="entry name" value="HEAT SHOCK TRANSCRIPTION FACTOR"/>
    <property type="match status" value="1"/>
</dbReference>
<dbReference type="InterPro" id="IPR036390">
    <property type="entry name" value="WH_DNA-bd_sf"/>
</dbReference>
<dbReference type="GO" id="GO:0005634">
    <property type="term" value="C:nucleus"/>
    <property type="evidence" value="ECO:0007669"/>
    <property type="project" value="UniProtKB-SubCell"/>
</dbReference>
<evidence type="ECO:0000259" key="6">
    <source>
        <dbReference type="SMART" id="SM00415"/>
    </source>
</evidence>
<feature type="non-terminal residue" evidence="7">
    <location>
        <position position="1"/>
    </location>
</feature>
<comment type="caution">
    <text evidence="7">The sequence shown here is derived from an EMBL/GenBank/DDBJ whole genome shotgun (WGS) entry which is preliminary data.</text>
</comment>
<reference evidence="7" key="1">
    <citation type="submission" date="2020-02" db="EMBL/GenBank/DDBJ databases">
        <title>Bird 10,000 Genomes (B10K) Project - Family phase.</title>
        <authorList>
            <person name="Zhang G."/>
        </authorList>
    </citation>
    <scope>NUCLEOTIDE SEQUENCE</scope>
    <source>
        <strain evidence="7">B10K-DU-030-59</strain>
    </source>
</reference>
<dbReference type="GO" id="GO:0003700">
    <property type="term" value="F:DNA-binding transcription factor activity"/>
    <property type="evidence" value="ECO:0007669"/>
    <property type="project" value="InterPro"/>
</dbReference>
<proteinExistence type="inferred from homology"/>
<dbReference type="Proteomes" id="UP000654395">
    <property type="component" value="Unassembled WGS sequence"/>
</dbReference>
<organism evidence="7 8">
    <name type="scientific">Urocolius indicus</name>
    <name type="common">Red-faced mousebird</name>
    <name type="synonym">Colius indicus</name>
    <dbReference type="NCBI Taxonomy" id="458196"/>
    <lineage>
        <taxon>Eukaryota</taxon>
        <taxon>Metazoa</taxon>
        <taxon>Chordata</taxon>
        <taxon>Craniata</taxon>
        <taxon>Vertebrata</taxon>
        <taxon>Euteleostomi</taxon>
        <taxon>Archelosauria</taxon>
        <taxon>Archosauria</taxon>
        <taxon>Dinosauria</taxon>
        <taxon>Saurischia</taxon>
        <taxon>Theropoda</taxon>
        <taxon>Coelurosauria</taxon>
        <taxon>Aves</taxon>
        <taxon>Neognathae</taxon>
        <taxon>Neoaves</taxon>
        <taxon>Telluraves</taxon>
        <taxon>Coraciimorphae</taxon>
        <taxon>Coliiformes</taxon>
        <taxon>Coliidae</taxon>
        <taxon>Urocolius</taxon>
    </lineage>
</organism>
<evidence type="ECO:0000256" key="4">
    <source>
        <dbReference type="ARBA" id="ARBA00023242"/>
    </source>
</evidence>
<dbReference type="Gene3D" id="1.10.10.10">
    <property type="entry name" value="Winged helix-like DNA-binding domain superfamily/Winged helix DNA-binding domain"/>
    <property type="match status" value="1"/>
</dbReference>
<evidence type="ECO:0000256" key="1">
    <source>
        <dbReference type="ARBA" id="ARBA00004123"/>
    </source>
</evidence>
<comment type="similarity">
    <text evidence="2 5">Belongs to the HSF family.</text>
</comment>
<feature type="non-terminal residue" evidence="7">
    <location>
        <position position="146"/>
    </location>
</feature>
<keyword evidence="4" id="KW-0539">Nucleus</keyword>
<comment type="subcellular location">
    <subcellularLocation>
        <location evidence="1">Nucleus</location>
    </subcellularLocation>
</comment>
<gene>
    <name evidence="7" type="primary">Hsf5</name>
    <name evidence="7" type="ORF">UROIND_R09424</name>
</gene>
<evidence type="ECO:0000313" key="7">
    <source>
        <dbReference type="EMBL" id="NXX86081.1"/>
    </source>
</evidence>
<keyword evidence="3" id="KW-0238">DNA-binding</keyword>
<protein>
    <submittedName>
        <fullName evidence="7">HSF5 protein</fullName>
    </submittedName>
</protein>